<dbReference type="AlphaFoldDB" id="A0A2I0L278"/>
<proteinExistence type="predicted"/>
<accession>A0A2I0L278</accession>
<keyword evidence="2" id="KW-1185">Reference proteome</keyword>
<gene>
    <name evidence="1" type="ORF">CRG98_005323</name>
</gene>
<dbReference type="EMBL" id="PGOL01000216">
    <property type="protein sequence ID" value="PKI74266.1"/>
    <property type="molecule type" value="Genomic_DNA"/>
</dbReference>
<reference evidence="1 2" key="1">
    <citation type="submission" date="2017-11" db="EMBL/GenBank/DDBJ databases">
        <title>De-novo sequencing of pomegranate (Punica granatum L.) genome.</title>
        <authorList>
            <person name="Akparov Z."/>
            <person name="Amiraslanov A."/>
            <person name="Hajiyeva S."/>
            <person name="Abbasov M."/>
            <person name="Kaur K."/>
            <person name="Hamwieh A."/>
            <person name="Solovyev V."/>
            <person name="Salamov A."/>
            <person name="Braich B."/>
            <person name="Kosarev P."/>
            <person name="Mahmoud A."/>
            <person name="Hajiyev E."/>
            <person name="Babayeva S."/>
            <person name="Izzatullayeva V."/>
            <person name="Mammadov A."/>
            <person name="Mammadov A."/>
            <person name="Sharifova S."/>
            <person name="Ojaghi J."/>
            <person name="Eynullazada K."/>
            <person name="Bayramov B."/>
            <person name="Abdulazimova A."/>
            <person name="Shahmuradov I."/>
        </authorList>
    </citation>
    <scope>NUCLEOTIDE SEQUENCE [LARGE SCALE GENOMIC DNA]</scope>
    <source>
        <strain evidence="2">cv. AG2017</strain>
        <tissue evidence="1">Leaf</tissue>
    </source>
</reference>
<evidence type="ECO:0000313" key="1">
    <source>
        <dbReference type="EMBL" id="PKI74266.1"/>
    </source>
</evidence>
<name>A0A2I0L278_PUNGR</name>
<organism evidence="1 2">
    <name type="scientific">Punica granatum</name>
    <name type="common">Pomegranate</name>
    <dbReference type="NCBI Taxonomy" id="22663"/>
    <lineage>
        <taxon>Eukaryota</taxon>
        <taxon>Viridiplantae</taxon>
        <taxon>Streptophyta</taxon>
        <taxon>Embryophyta</taxon>
        <taxon>Tracheophyta</taxon>
        <taxon>Spermatophyta</taxon>
        <taxon>Magnoliopsida</taxon>
        <taxon>eudicotyledons</taxon>
        <taxon>Gunneridae</taxon>
        <taxon>Pentapetalae</taxon>
        <taxon>rosids</taxon>
        <taxon>malvids</taxon>
        <taxon>Myrtales</taxon>
        <taxon>Lythraceae</taxon>
        <taxon>Punica</taxon>
    </lineage>
</organism>
<comment type="caution">
    <text evidence="1">The sequence shown here is derived from an EMBL/GenBank/DDBJ whole genome shotgun (WGS) entry which is preliminary data.</text>
</comment>
<protein>
    <recommendedName>
        <fullName evidence="3">Reverse transcriptase domain-containing protein</fullName>
    </recommendedName>
</protein>
<evidence type="ECO:0008006" key="3">
    <source>
        <dbReference type="Google" id="ProtNLM"/>
    </source>
</evidence>
<dbReference type="STRING" id="22663.A0A2I0L278"/>
<evidence type="ECO:0000313" key="2">
    <source>
        <dbReference type="Proteomes" id="UP000233551"/>
    </source>
</evidence>
<dbReference type="Proteomes" id="UP000233551">
    <property type="component" value="Unassembled WGS sequence"/>
</dbReference>
<sequence length="162" mass="18405">MAGQFSLKDLGDLHHSLGIEVIHNKSGLFLSRHHDIREILDRTRMLGAKELSTPLSSTVVYLPTLNLGRSGKVTSCVLRIVYAISMDEPTTTVKDPNRRLINKPYFLESSWMEWWGSGPMRLRFPTMGQGFGPGGKLSCQPQRWKWRERRMTARIAASHEAV</sequence>